<dbReference type="InterPro" id="IPR029033">
    <property type="entry name" value="His_PPase_superfam"/>
</dbReference>
<dbReference type="Pfam" id="PF00300">
    <property type="entry name" value="His_Phos_1"/>
    <property type="match status" value="1"/>
</dbReference>
<name>A0ABT4XQ83_9RHOB</name>
<gene>
    <name evidence="1" type="ORF">PFY00_05205</name>
</gene>
<dbReference type="Gene3D" id="3.40.50.1240">
    <property type="entry name" value="Phosphoglycerate mutase-like"/>
    <property type="match status" value="1"/>
</dbReference>
<sequence>MAVVLLRHTTPDVQVGTCYGMTDLQLADSFEREAEAALDQLPEISAIYSSPLTRCRRLAEKAAARFGQQVLVSNHWREMDFGSWEGQSWDSIPRAALDAWAEDFHGYDGHGGESVSALAARIKLGLGSVPDGALVVTHAGCIKAAAALHGLADGWDTQVAFGKTLSL</sequence>
<proteinExistence type="predicted"/>
<accession>A0ABT4XQ83</accession>
<dbReference type="InterPro" id="IPR013078">
    <property type="entry name" value="His_Pase_superF_clade-1"/>
</dbReference>
<dbReference type="SUPFAM" id="SSF53254">
    <property type="entry name" value="Phosphoglycerate mutase-like"/>
    <property type="match status" value="1"/>
</dbReference>
<dbReference type="EMBL" id="JAQIOY010000002">
    <property type="protein sequence ID" value="MDA7424114.1"/>
    <property type="molecule type" value="Genomic_DNA"/>
</dbReference>
<dbReference type="CDD" id="cd07040">
    <property type="entry name" value="HP"/>
    <property type="match status" value="1"/>
</dbReference>
<keyword evidence="2" id="KW-1185">Reference proteome</keyword>
<protein>
    <submittedName>
        <fullName evidence="1">Histidine phosphatase family protein</fullName>
    </submittedName>
</protein>
<reference evidence="1 2" key="1">
    <citation type="submission" date="2023-01" db="EMBL/GenBank/DDBJ databases">
        <title>Thalassococcus onchidii sp. nov., isolated from a marine invertebrate from the South China Sea.</title>
        <authorList>
            <person name="Xu S."/>
            <person name="Liu Z."/>
            <person name="Xu Y."/>
        </authorList>
    </citation>
    <scope>NUCLEOTIDE SEQUENCE [LARGE SCALE GENOMIC DNA]</scope>
    <source>
        <strain evidence="1 2">KCTC 32084</strain>
    </source>
</reference>
<evidence type="ECO:0000313" key="1">
    <source>
        <dbReference type="EMBL" id="MDA7424114.1"/>
    </source>
</evidence>
<comment type="caution">
    <text evidence="1">The sequence shown here is derived from an EMBL/GenBank/DDBJ whole genome shotgun (WGS) entry which is preliminary data.</text>
</comment>
<dbReference type="SMART" id="SM00855">
    <property type="entry name" value="PGAM"/>
    <property type="match status" value="1"/>
</dbReference>
<evidence type="ECO:0000313" key="2">
    <source>
        <dbReference type="Proteomes" id="UP001210720"/>
    </source>
</evidence>
<organism evidence="1 2">
    <name type="scientific">Thalassococcus lentus</name>
    <dbReference type="NCBI Taxonomy" id="1210524"/>
    <lineage>
        <taxon>Bacteria</taxon>
        <taxon>Pseudomonadati</taxon>
        <taxon>Pseudomonadota</taxon>
        <taxon>Alphaproteobacteria</taxon>
        <taxon>Rhodobacterales</taxon>
        <taxon>Roseobacteraceae</taxon>
        <taxon>Thalassococcus</taxon>
    </lineage>
</organism>
<dbReference type="RefSeq" id="WP_271431479.1">
    <property type="nucleotide sequence ID" value="NZ_JAQIOY010000002.1"/>
</dbReference>
<dbReference type="Proteomes" id="UP001210720">
    <property type="component" value="Unassembled WGS sequence"/>
</dbReference>